<evidence type="ECO:0000313" key="5">
    <source>
        <dbReference type="EMBL" id="GEU70905.1"/>
    </source>
</evidence>
<dbReference type="Pfam" id="PF13976">
    <property type="entry name" value="gag_pre-integrs"/>
    <property type="match status" value="1"/>
</dbReference>
<evidence type="ECO:0000259" key="2">
    <source>
        <dbReference type="Pfam" id="PF05699"/>
    </source>
</evidence>
<protein>
    <submittedName>
        <fullName evidence="5">Zf-BED domain-containing protein</fullName>
    </submittedName>
</protein>
<dbReference type="Pfam" id="PF05699">
    <property type="entry name" value="Dimer_Tnp_hAT"/>
    <property type="match status" value="1"/>
</dbReference>
<proteinExistence type="predicted"/>
<dbReference type="InterPro" id="IPR054722">
    <property type="entry name" value="PolX-like_BBD"/>
</dbReference>
<comment type="caution">
    <text evidence="5">The sequence shown here is derived from an EMBL/GenBank/DDBJ whole genome shotgun (WGS) entry which is preliminary data.</text>
</comment>
<feature type="compositionally biased region" description="Basic residues" evidence="1">
    <location>
        <begin position="259"/>
        <end position="274"/>
    </location>
</feature>
<dbReference type="InterPro" id="IPR025724">
    <property type="entry name" value="GAG-pre-integrase_dom"/>
</dbReference>
<gene>
    <name evidence="5" type="ORF">Tci_042883</name>
</gene>
<reference evidence="5" key="1">
    <citation type="journal article" date="2019" name="Sci. Rep.">
        <title>Draft genome of Tanacetum cinerariifolium, the natural source of mosquito coil.</title>
        <authorList>
            <person name="Yamashiro T."/>
            <person name="Shiraishi A."/>
            <person name="Satake H."/>
            <person name="Nakayama K."/>
        </authorList>
    </citation>
    <scope>NUCLEOTIDE SEQUENCE</scope>
</reference>
<evidence type="ECO:0000259" key="4">
    <source>
        <dbReference type="Pfam" id="PF22936"/>
    </source>
</evidence>
<dbReference type="Pfam" id="PF22936">
    <property type="entry name" value="Pol_BBD"/>
    <property type="match status" value="1"/>
</dbReference>
<dbReference type="SUPFAM" id="SSF53098">
    <property type="entry name" value="Ribonuclease H-like"/>
    <property type="match status" value="1"/>
</dbReference>
<name>A0A6L2MFC1_TANCI</name>
<dbReference type="InterPro" id="IPR008906">
    <property type="entry name" value="HATC_C_dom"/>
</dbReference>
<evidence type="ECO:0000256" key="1">
    <source>
        <dbReference type="SAM" id="MobiDB-lite"/>
    </source>
</evidence>
<sequence length="583" mass="66728">MVNAKKEIKNMYKDVQSRYQPVLDIIDRRWENQLQMPLHVAGYYLNPQMQHNLEDVLFNKSTFYKCLETMCGDENLSKKIDLQLDLFKKSKGLFNCSTAKLTRKEKSLADWWDSFGDDTSELKQFAIRVLSLTCSLLGFERNWSAFEMVHSKRRNRLQQQEMNDLMYVMYDLKLSGREERKRKEEDFDFEDVDSDDEWITKDNEDLTNMFYAMSVWVNNWSAFWFSWILEYGVLPSSGYGVLDFVSFMVFGIESSNSVRRPKSKGTKSKNRVLKNTKSSSAYVRKISRSGSIDSNKCDTKDSNVCQTNASVSNSMTVNDVNGGSNNDCVSFGKDVFLLSHEKCVARYALSRNSNFMIALFTTCVAAKSKNLGVTSVVLVLWIVNSGCSKHMTGNLQLLRNFVEKFMGTVRFRNDHFATITGYKDYVQGYLTICHVYYVEGLGHNLFLVRQFGDGDLEVAFHSNTCYVRNLEGGDLLTGSHDSNLYTISITKMAASSPVCLMSRATLTKSWLWHRRLSHLNFGTINQLTSKDLVDGLLKFKYNKDHLCSAYEQGKSKKDSVPPKLVPSIDSKLKLLHIDLCGCQ</sequence>
<feature type="domain" description="GAG-pre-integrase" evidence="3">
    <location>
        <begin position="483"/>
        <end position="555"/>
    </location>
</feature>
<organism evidence="5">
    <name type="scientific">Tanacetum cinerariifolium</name>
    <name type="common">Dalmatian daisy</name>
    <name type="synonym">Chrysanthemum cinerariifolium</name>
    <dbReference type="NCBI Taxonomy" id="118510"/>
    <lineage>
        <taxon>Eukaryota</taxon>
        <taxon>Viridiplantae</taxon>
        <taxon>Streptophyta</taxon>
        <taxon>Embryophyta</taxon>
        <taxon>Tracheophyta</taxon>
        <taxon>Spermatophyta</taxon>
        <taxon>Magnoliopsida</taxon>
        <taxon>eudicotyledons</taxon>
        <taxon>Gunneridae</taxon>
        <taxon>Pentapetalae</taxon>
        <taxon>asterids</taxon>
        <taxon>campanulids</taxon>
        <taxon>Asterales</taxon>
        <taxon>Asteraceae</taxon>
        <taxon>Asteroideae</taxon>
        <taxon>Anthemideae</taxon>
        <taxon>Anthemidinae</taxon>
        <taxon>Tanacetum</taxon>
    </lineage>
</organism>
<dbReference type="AlphaFoldDB" id="A0A6L2MFC1"/>
<dbReference type="InterPro" id="IPR012337">
    <property type="entry name" value="RNaseH-like_sf"/>
</dbReference>
<evidence type="ECO:0000259" key="3">
    <source>
        <dbReference type="Pfam" id="PF13976"/>
    </source>
</evidence>
<dbReference type="GO" id="GO:0046983">
    <property type="term" value="F:protein dimerization activity"/>
    <property type="evidence" value="ECO:0007669"/>
    <property type="project" value="InterPro"/>
</dbReference>
<dbReference type="EMBL" id="BKCJ010006203">
    <property type="protein sequence ID" value="GEU70905.1"/>
    <property type="molecule type" value="Genomic_DNA"/>
</dbReference>
<feature type="domain" description="HAT C-terminal dimerisation" evidence="2">
    <location>
        <begin position="105"/>
        <end position="170"/>
    </location>
</feature>
<accession>A0A6L2MFC1</accession>
<feature type="region of interest" description="Disordered" evidence="1">
    <location>
        <begin position="257"/>
        <end position="277"/>
    </location>
</feature>
<feature type="domain" description="Retrovirus-related Pol polyprotein from transposon TNT 1-94-like beta-barrel" evidence="4">
    <location>
        <begin position="381"/>
        <end position="451"/>
    </location>
</feature>